<keyword evidence="1" id="KW-1133">Transmembrane helix</keyword>
<organism evidence="2 3">
    <name type="scientific">Campylobacter showae RM3277</name>
    <dbReference type="NCBI Taxonomy" id="553219"/>
    <lineage>
        <taxon>Bacteria</taxon>
        <taxon>Pseudomonadati</taxon>
        <taxon>Campylobacterota</taxon>
        <taxon>Epsilonproteobacteria</taxon>
        <taxon>Campylobacterales</taxon>
        <taxon>Campylobacteraceae</taxon>
        <taxon>Campylobacter</taxon>
    </lineage>
</organism>
<dbReference type="Proteomes" id="UP000003107">
    <property type="component" value="Unassembled WGS sequence"/>
</dbReference>
<evidence type="ECO:0000313" key="2">
    <source>
        <dbReference type="EMBL" id="EET79254.1"/>
    </source>
</evidence>
<name>C6RHN7_9BACT</name>
<feature type="transmembrane region" description="Helical" evidence="1">
    <location>
        <begin position="12"/>
        <end position="31"/>
    </location>
</feature>
<protein>
    <submittedName>
        <fullName evidence="2">Uncharacterized protein</fullName>
    </submittedName>
</protein>
<dbReference type="AlphaFoldDB" id="C6RHN7"/>
<keyword evidence="1" id="KW-0812">Transmembrane</keyword>
<comment type="caution">
    <text evidence="2">The sequence shown here is derived from an EMBL/GenBank/DDBJ whole genome shotgun (WGS) entry which is preliminary data.</text>
</comment>
<sequence length="45" mass="5481">MRLRRKAYLSGLNLTAPARLVVWLFCHQIWLKFEAYKIWPSLGWF</sequence>
<keyword evidence="3" id="KW-1185">Reference proteome</keyword>
<keyword evidence="1" id="KW-0472">Membrane</keyword>
<proteinExistence type="predicted"/>
<evidence type="ECO:0000256" key="1">
    <source>
        <dbReference type="SAM" id="Phobius"/>
    </source>
</evidence>
<reference evidence="2 3" key="1">
    <citation type="submission" date="2009-07" db="EMBL/GenBank/DDBJ databases">
        <authorList>
            <person name="Madupu R."/>
            <person name="Sebastian Y."/>
            <person name="Durkin A.S."/>
            <person name="Torralba M."/>
            <person name="Methe B."/>
            <person name="Sutton G.G."/>
            <person name="Strausberg R.L."/>
            <person name="Nelson K.E."/>
        </authorList>
    </citation>
    <scope>NUCLEOTIDE SEQUENCE [LARGE SCALE GENOMIC DNA]</scope>
    <source>
        <strain evidence="2 3">RM3277</strain>
    </source>
</reference>
<dbReference type="STRING" id="553219.CAMSH0001_0865"/>
<gene>
    <name evidence="2" type="ORF">CAMSH0001_0865</name>
</gene>
<accession>C6RHN7</accession>
<evidence type="ECO:0000313" key="3">
    <source>
        <dbReference type="Proteomes" id="UP000003107"/>
    </source>
</evidence>
<dbReference type="EMBL" id="ACVQ01000027">
    <property type="protein sequence ID" value="EET79254.1"/>
    <property type="molecule type" value="Genomic_DNA"/>
</dbReference>